<dbReference type="RefSeq" id="WP_133509988.1">
    <property type="nucleotide sequence ID" value="NZ_NNCE01000006.1"/>
</dbReference>
<keyword evidence="6" id="KW-0811">Translocation</keyword>
<dbReference type="GO" id="GO:0006605">
    <property type="term" value="P:protein targeting"/>
    <property type="evidence" value="ECO:0007669"/>
    <property type="project" value="InterPro"/>
</dbReference>
<evidence type="ECO:0000256" key="3">
    <source>
        <dbReference type="ARBA" id="ARBA00022692"/>
    </source>
</evidence>
<reference evidence="8 9" key="1">
    <citation type="submission" date="2019-03" db="EMBL/GenBank/DDBJ databases">
        <title>Genomic Encyclopedia of Archaeal and Bacterial Type Strains, Phase II (KMG-II): from individual species to whole genera.</title>
        <authorList>
            <person name="Goeker M."/>
        </authorList>
    </citation>
    <scope>NUCLEOTIDE SEQUENCE [LARGE SCALE GENOMIC DNA]</scope>
    <source>
        <strain evidence="8 9">ATCC 700618</strain>
    </source>
</reference>
<dbReference type="EMBL" id="SNWN01000014">
    <property type="protein sequence ID" value="TDO19407.1"/>
    <property type="molecule type" value="Genomic_DNA"/>
</dbReference>
<name>A0A4R6ICU4_9MOLU</name>
<evidence type="ECO:0000313" key="8">
    <source>
        <dbReference type="EMBL" id="TDO19407.1"/>
    </source>
</evidence>
<protein>
    <submittedName>
        <fullName evidence="8">Preprotein translocase subunit SecE</fullName>
    </submittedName>
</protein>
<dbReference type="Pfam" id="PF00584">
    <property type="entry name" value="SecE"/>
    <property type="match status" value="1"/>
</dbReference>
<comment type="caution">
    <text evidence="8">The sequence shown here is derived from an EMBL/GenBank/DDBJ whole genome shotgun (WGS) entry which is preliminary data.</text>
</comment>
<comment type="subcellular location">
    <subcellularLocation>
        <location evidence="1">Membrane</location>
    </subcellularLocation>
</comment>
<evidence type="ECO:0000256" key="4">
    <source>
        <dbReference type="ARBA" id="ARBA00022927"/>
    </source>
</evidence>
<keyword evidence="3" id="KW-0812">Transmembrane</keyword>
<evidence type="ECO:0000256" key="2">
    <source>
        <dbReference type="ARBA" id="ARBA00022448"/>
    </source>
</evidence>
<evidence type="ECO:0000256" key="6">
    <source>
        <dbReference type="ARBA" id="ARBA00023010"/>
    </source>
</evidence>
<dbReference type="GO" id="GO:0009306">
    <property type="term" value="P:protein secretion"/>
    <property type="evidence" value="ECO:0007669"/>
    <property type="project" value="InterPro"/>
</dbReference>
<keyword evidence="4" id="KW-0653">Protein transport</keyword>
<sequence length="80" mass="9206">MKRRSKRMKVRKSRKRNWLLRQSILFVKELKRVRWPTLRVSWVAFGKIIIFTIIFSLFVFALATGATAALNAIGVGVSNG</sequence>
<keyword evidence="9" id="KW-1185">Reference proteome</keyword>
<dbReference type="Gene3D" id="1.20.5.1030">
    <property type="entry name" value="Preprotein translocase secy subunit"/>
    <property type="match status" value="1"/>
</dbReference>
<dbReference type="NCBIfam" id="TIGR00964">
    <property type="entry name" value="secE_bact"/>
    <property type="match status" value="1"/>
</dbReference>
<dbReference type="GO" id="GO:0008320">
    <property type="term" value="F:protein transmembrane transporter activity"/>
    <property type="evidence" value="ECO:0007669"/>
    <property type="project" value="InterPro"/>
</dbReference>
<evidence type="ECO:0000256" key="7">
    <source>
        <dbReference type="ARBA" id="ARBA00023136"/>
    </source>
</evidence>
<dbReference type="GO" id="GO:0006886">
    <property type="term" value="P:intracellular protein transport"/>
    <property type="evidence" value="ECO:0007669"/>
    <property type="project" value="InterPro"/>
</dbReference>
<dbReference type="OrthoDB" id="399914at2"/>
<keyword evidence="2" id="KW-0813">Transport</keyword>
<evidence type="ECO:0000313" key="9">
    <source>
        <dbReference type="Proteomes" id="UP000295518"/>
    </source>
</evidence>
<accession>A0A4R6ICU4</accession>
<keyword evidence="7" id="KW-0472">Membrane</keyword>
<keyword evidence="5" id="KW-1133">Transmembrane helix</keyword>
<organism evidence="8 9">
    <name type="scientific">Mycoplasma testudineum</name>
    <dbReference type="NCBI Taxonomy" id="244584"/>
    <lineage>
        <taxon>Bacteria</taxon>
        <taxon>Bacillati</taxon>
        <taxon>Mycoplasmatota</taxon>
        <taxon>Mollicutes</taxon>
        <taxon>Mycoplasmataceae</taxon>
        <taxon>Mycoplasma</taxon>
    </lineage>
</organism>
<dbReference type="Proteomes" id="UP000295518">
    <property type="component" value="Unassembled WGS sequence"/>
</dbReference>
<proteinExistence type="predicted"/>
<dbReference type="GO" id="GO:0016020">
    <property type="term" value="C:membrane"/>
    <property type="evidence" value="ECO:0007669"/>
    <property type="project" value="UniProtKB-SubCell"/>
</dbReference>
<dbReference type="InterPro" id="IPR038379">
    <property type="entry name" value="SecE_sf"/>
</dbReference>
<evidence type="ECO:0000256" key="5">
    <source>
        <dbReference type="ARBA" id="ARBA00022989"/>
    </source>
</evidence>
<evidence type="ECO:0000256" key="1">
    <source>
        <dbReference type="ARBA" id="ARBA00004370"/>
    </source>
</evidence>
<dbReference type="InterPro" id="IPR001901">
    <property type="entry name" value="Translocase_SecE/Sec61-g"/>
</dbReference>
<dbReference type="AlphaFoldDB" id="A0A4R6ICU4"/>
<gene>
    <name evidence="8" type="ORF">EI74_0676</name>
</gene>
<dbReference type="InterPro" id="IPR005807">
    <property type="entry name" value="SecE_bac"/>
</dbReference>